<protein>
    <submittedName>
        <fullName evidence="1">Uncharacterized protein</fullName>
    </submittedName>
</protein>
<sequence>MYTTHREDRSFHVTSGIRWQYHYSPLFSMSHVCIPRSSMLKCMSMRKLCGSCVQLTGKSRTFRRLRLFFLVCRSSLGALSPAIRACGGTPGSLASLKTGIRSEPKDARLDEKVDSRLVRGQVTVSRR</sequence>
<dbReference type="EMBL" id="KN831773">
    <property type="protein sequence ID" value="KIM44625.1"/>
    <property type="molecule type" value="Genomic_DNA"/>
</dbReference>
<keyword evidence="2" id="KW-1185">Reference proteome</keyword>
<accession>A0A0C3C701</accession>
<dbReference type="HOGENOM" id="CLU_1970837_0_0_1"/>
<evidence type="ECO:0000313" key="2">
    <source>
        <dbReference type="Proteomes" id="UP000053424"/>
    </source>
</evidence>
<name>A0A0C3C701_HEBCY</name>
<organism evidence="1 2">
    <name type="scientific">Hebeloma cylindrosporum</name>
    <dbReference type="NCBI Taxonomy" id="76867"/>
    <lineage>
        <taxon>Eukaryota</taxon>
        <taxon>Fungi</taxon>
        <taxon>Dikarya</taxon>
        <taxon>Basidiomycota</taxon>
        <taxon>Agaricomycotina</taxon>
        <taxon>Agaricomycetes</taxon>
        <taxon>Agaricomycetidae</taxon>
        <taxon>Agaricales</taxon>
        <taxon>Agaricineae</taxon>
        <taxon>Hymenogastraceae</taxon>
        <taxon>Hebeloma</taxon>
    </lineage>
</organism>
<dbReference type="Proteomes" id="UP000053424">
    <property type="component" value="Unassembled WGS sequence"/>
</dbReference>
<dbReference type="AlphaFoldDB" id="A0A0C3C701"/>
<evidence type="ECO:0000313" key="1">
    <source>
        <dbReference type="EMBL" id="KIM44625.1"/>
    </source>
</evidence>
<reference evidence="2" key="2">
    <citation type="submission" date="2015-01" db="EMBL/GenBank/DDBJ databases">
        <title>Evolutionary Origins and Diversification of the Mycorrhizal Mutualists.</title>
        <authorList>
            <consortium name="DOE Joint Genome Institute"/>
            <consortium name="Mycorrhizal Genomics Consortium"/>
            <person name="Kohler A."/>
            <person name="Kuo A."/>
            <person name="Nagy L.G."/>
            <person name="Floudas D."/>
            <person name="Copeland A."/>
            <person name="Barry K.W."/>
            <person name="Cichocki N."/>
            <person name="Veneault-Fourrey C."/>
            <person name="LaButti K."/>
            <person name="Lindquist E.A."/>
            <person name="Lipzen A."/>
            <person name="Lundell T."/>
            <person name="Morin E."/>
            <person name="Murat C."/>
            <person name="Riley R."/>
            <person name="Ohm R."/>
            <person name="Sun H."/>
            <person name="Tunlid A."/>
            <person name="Henrissat B."/>
            <person name="Grigoriev I.V."/>
            <person name="Hibbett D.S."/>
            <person name="Martin F."/>
        </authorList>
    </citation>
    <scope>NUCLEOTIDE SEQUENCE [LARGE SCALE GENOMIC DNA]</scope>
    <source>
        <strain evidence="2">h7</strain>
    </source>
</reference>
<gene>
    <name evidence="1" type="ORF">M413DRAFT_357995</name>
</gene>
<reference evidence="1 2" key="1">
    <citation type="submission" date="2014-04" db="EMBL/GenBank/DDBJ databases">
        <authorList>
            <consortium name="DOE Joint Genome Institute"/>
            <person name="Kuo A."/>
            <person name="Gay G."/>
            <person name="Dore J."/>
            <person name="Kohler A."/>
            <person name="Nagy L.G."/>
            <person name="Floudas D."/>
            <person name="Copeland A."/>
            <person name="Barry K.W."/>
            <person name="Cichocki N."/>
            <person name="Veneault-Fourrey C."/>
            <person name="LaButti K."/>
            <person name="Lindquist E.A."/>
            <person name="Lipzen A."/>
            <person name="Lundell T."/>
            <person name="Morin E."/>
            <person name="Murat C."/>
            <person name="Sun H."/>
            <person name="Tunlid A."/>
            <person name="Henrissat B."/>
            <person name="Grigoriev I.V."/>
            <person name="Hibbett D.S."/>
            <person name="Martin F."/>
            <person name="Nordberg H.P."/>
            <person name="Cantor M.N."/>
            <person name="Hua S.X."/>
        </authorList>
    </citation>
    <scope>NUCLEOTIDE SEQUENCE [LARGE SCALE GENOMIC DNA]</scope>
    <source>
        <strain evidence="2">h7</strain>
    </source>
</reference>
<proteinExistence type="predicted"/>